<protein>
    <submittedName>
        <fullName evidence="1">Uncharacterized protein</fullName>
    </submittedName>
</protein>
<gene>
    <name evidence="1" type="ORF">SAMN05192530_102212</name>
</gene>
<accession>A0A1H0ETE5</accession>
<proteinExistence type="predicted"/>
<dbReference type="EMBL" id="FNIT01000002">
    <property type="protein sequence ID" value="SDN85625.1"/>
    <property type="molecule type" value="Genomic_DNA"/>
</dbReference>
<evidence type="ECO:0000313" key="2">
    <source>
        <dbReference type="Proteomes" id="UP000198793"/>
    </source>
</evidence>
<name>A0A1H0ETE5_9HYPH</name>
<reference evidence="1 2" key="1">
    <citation type="submission" date="2016-10" db="EMBL/GenBank/DDBJ databases">
        <authorList>
            <person name="de Groot N.N."/>
        </authorList>
    </citation>
    <scope>NUCLEOTIDE SEQUENCE [LARGE SCALE GENOMIC DNA]</scope>
    <source>
        <strain evidence="2">L7-484,KACC 16230,DSM 25025</strain>
    </source>
</reference>
<sequence>MAEREGEELQAGPWGDERTQARLFHFGCRLAASLAHPLDDADPLPGYWGPMAGVDVLALARHPDFAAPLAHAVARRRAVPGLDGARLAHVAHRAGGRFALLIATAPRAEVAEVSRLVSAAVWHRRILRLALRADRARVRTLLGAENYNAATQEVPTLHPSLAFLDAGDPFWDRACGPDEADGARAVVEHGSGILLACTRNADPALAALAAARHGLDLDLAPPLPEALEQHLVKLVRRRVPSWSALIG</sequence>
<dbReference type="RefSeq" id="WP_090670198.1">
    <property type="nucleotide sequence ID" value="NZ_FNIT01000002.1"/>
</dbReference>
<keyword evidence="2" id="KW-1185">Reference proteome</keyword>
<dbReference type="STRING" id="1166073.SAMN05192530_102212"/>
<dbReference type="AlphaFoldDB" id="A0A1H0ETE5"/>
<evidence type="ECO:0000313" key="1">
    <source>
        <dbReference type="EMBL" id="SDN85625.1"/>
    </source>
</evidence>
<dbReference type="Proteomes" id="UP000198793">
    <property type="component" value="Unassembled WGS sequence"/>
</dbReference>
<organism evidence="1 2">
    <name type="scientific">Aureimonas jatrophae</name>
    <dbReference type="NCBI Taxonomy" id="1166073"/>
    <lineage>
        <taxon>Bacteria</taxon>
        <taxon>Pseudomonadati</taxon>
        <taxon>Pseudomonadota</taxon>
        <taxon>Alphaproteobacteria</taxon>
        <taxon>Hyphomicrobiales</taxon>
        <taxon>Aurantimonadaceae</taxon>
        <taxon>Aureimonas</taxon>
    </lineage>
</organism>